<keyword evidence="1" id="KW-0677">Repeat</keyword>
<dbReference type="InterPro" id="IPR036770">
    <property type="entry name" value="Ankyrin_rpt-contain_sf"/>
</dbReference>
<dbReference type="HOGENOM" id="CLU_785220_0_0_1"/>
<dbReference type="PROSITE" id="PS50088">
    <property type="entry name" value="ANK_REPEAT"/>
    <property type="match status" value="1"/>
</dbReference>
<evidence type="ECO:0000313" key="4">
    <source>
        <dbReference type="EMBL" id="KEQ76463.1"/>
    </source>
</evidence>
<dbReference type="OrthoDB" id="20872at2759"/>
<protein>
    <submittedName>
        <fullName evidence="4">Ankyrin</fullName>
    </submittedName>
</protein>
<accession>A0A074WTI5</accession>
<dbReference type="InterPro" id="IPR002110">
    <property type="entry name" value="Ankyrin_rpt"/>
</dbReference>
<feature type="repeat" description="ANK" evidence="3">
    <location>
        <begin position="49"/>
        <end position="81"/>
    </location>
</feature>
<dbReference type="GeneID" id="25416180"/>
<dbReference type="PANTHER" id="PTHR24198:SF165">
    <property type="entry name" value="ANKYRIN REPEAT-CONTAINING PROTEIN-RELATED"/>
    <property type="match status" value="1"/>
</dbReference>
<reference evidence="4 5" key="1">
    <citation type="journal article" date="2014" name="BMC Genomics">
        <title>Genome sequencing of four Aureobasidium pullulans varieties: biotechnological potential, stress tolerance, and description of new species.</title>
        <authorList>
            <person name="Gostin Ar C."/>
            <person name="Ohm R.A."/>
            <person name="Kogej T."/>
            <person name="Sonjak S."/>
            <person name="Turk M."/>
            <person name="Zajc J."/>
            <person name="Zalar P."/>
            <person name="Grube M."/>
            <person name="Sun H."/>
            <person name="Han J."/>
            <person name="Sharma A."/>
            <person name="Chiniquy J."/>
            <person name="Ngan C.Y."/>
            <person name="Lipzen A."/>
            <person name="Barry K."/>
            <person name="Grigoriev I.V."/>
            <person name="Gunde-Cimerman N."/>
        </authorList>
    </citation>
    <scope>NUCLEOTIDE SEQUENCE [LARGE SCALE GENOMIC DNA]</scope>
    <source>
        <strain evidence="4 5">CBS 147.97</strain>
    </source>
</reference>
<dbReference type="Gene3D" id="1.25.40.20">
    <property type="entry name" value="Ankyrin repeat-containing domain"/>
    <property type="match status" value="3"/>
</dbReference>
<dbReference type="SMART" id="SM00248">
    <property type="entry name" value="ANK"/>
    <property type="match status" value="4"/>
</dbReference>
<name>A0A074WTI5_9PEZI</name>
<dbReference type="Proteomes" id="UP000027730">
    <property type="component" value="Unassembled WGS sequence"/>
</dbReference>
<evidence type="ECO:0000313" key="5">
    <source>
        <dbReference type="Proteomes" id="UP000027730"/>
    </source>
</evidence>
<dbReference type="AlphaFoldDB" id="A0A074WTI5"/>
<dbReference type="Pfam" id="PF12796">
    <property type="entry name" value="Ank_2"/>
    <property type="match status" value="2"/>
</dbReference>
<proteinExistence type="predicted"/>
<dbReference type="SUPFAM" id="SSF48403">
    <property type="entry name" value="Ankyrin repeat"/>
    <property type="match status" value="1"/>
</dbReference>
<keyword evidence="2 3" id="KW-0040">ANK repeat</keyword>
<sequence>MHRIINLNALDADGFTPLMLAAKHDSSQVLAKQLVERPGLDLEVREPKTGSTALLLAIGAFNTIAADVLVQHGANPRTRDKLNRTPLSIALFNASLKIANEERNEQTFAFFRSILPQAKEDLNLRDDRGLLPLEKALSSFRSLAFARLMLTEGLDPDTPDDDGCVWLSYLGELSDSRTIDFLLARPGVNLNVRDRDGRTPIIRWVNRPFVDGSAVKRLLEDSRVDVSIRDNEERTPLMVAAANGCAEGVRALLDDPRIDAQATDSQGSSALELATWRKIAVESRLWDVKEQIANELKPTSRRNIGQLLGAIRSRNKEKRGSSLLTAAELTIEMLKAHAQHQRDREYYARNDRV</sequence>
<dbReference type="PANTHER" id="PTHR24198">
    <property type="entry name" value="ANKYRIN REPEAT AND PROTEIN KINASE DOMAIN-CONTAINING PROTEIN"/>
    <property type="match status" value="1"/>
</dbReference>
<evidence type="ECO:0000256" key="2">
    <source>
        <dbReference type="ARBA" id="ARBA00023043"/>
    </source>
</evidence>
<keyword evidence="5" id="KW-1185">Reference proteome</keyword>
<dbReference type="RefSeq" id="XP_013431295.1">
    <property type="nucleotide sequence ID" value="XM_013575841.1"/>
</dbReference>
<evidence type="ECO:0000256" key="3">
    <source>
        <dbReference type="PROSITE-ProRule" id="PRU00023"/>
    </source>
</evidence>
<dbReference type="EMBL" id="KL584703">
    <property type="protein sequence ID" value="KEQ76463.1"/>
    <property type="molecule type" value="Genomic_DNA"/>
</dbReference>
<organism evidence="4 5">
    <name type="scientific">Aureobasidium namibiae CBS 147.97</name>
    <dbReference type="NCBI Taxonomy" id="1043004"/>
    <lineage>
        <taxon>Eukaryota</taxon>
        <taxon>Fungi</taxon>
        <taxon>Dikarya</taxon>
        <taxon>Ascomycota</taxon>
        <taxon>Pezizomycotina</taxon>
        <taxon>Dothideomycetes</taxon>
        <taxon>Dothideomycetidae</taxon>
        <taxon>Dothideales</taxon>
        <taxon>Saccotheciaceae</taxon>
        <taxon>Aureobasidium</taxon>
    </lineage>
</organism>
<dbReference type="STRING" id="1043004.A0A074WTI5"/>
<evidence type="ECO:0000256" key="1">
    <source>
        <dbReference type="ARBA" id="ARBA00022737"/>
    </source>
</evidence>
<gene>
    <name evidence="4" type="ORF">M436DRAFT_78214</name>
</gene>